<sequence>MYTIEFQKRGLPHAHILLFMSASFKLPTTDDIDRIISAEIPDKDKDPFYHEVVKDLMIHGLCGPANRNLPCMLDGKCSKFFPKGYNDTTRIDDDGYPVYKRRDTGRFVEKNGIKCDNRFVVPHNPTLLKRYRAHINVEYCNQTRSIKYLFKYAHKGNDCISATFISNSSNGESREEGNCSNGGFANKQQNYQKRQKKAVCLEEQVPEKSVNEIKKYFDARYVSACEATWRILENPIHFRTTAVEKLHFHLEGEHVVIYRDKDSVEKVLNRPNIQFLAWFDCNRNYPCARSLLYAELPTLFVYNAKEKILTLRKRGKTIGRLQYIPPSAGQLFYLRVILNHKRGAVSYDDLKTVNNVVCESFKEACFLLGLLDDDKEYIEGIKEASFTVKAPFVRKLFVIMLLSGTLTKPELVWEKTWNILSEDIQDKKRSDWKKPALKLSADQLKNYTLVELQKLLRRNGSSLARFVKMPMADENFGAEDENLMLHDERNYNQEEMLKDLNDNLCKLTEEQKAIYDKIVYAAKNKKGGVFFIYGFGGTGKTFLWTLLSAALRTEGDIVINVASSGIASLLLKGGRTAHSRFSIPINPHEFSTCNIKPGSHLAELLFKSSLIIWDEAPMMGKYCFESLDRSLRDITKDPDNRLFGGKVVVFGGDFRQILPVIPKGSRADIVLASLNSSDIWDDVTVLKLTKNMRLMAEKDQQKAKEIDEFSKWILDIGDGKINEPNDGEVLIDVPEDLLITKCNDPIQAIVFEVYGSAINEEKDPKFFQSRAILCPTNLDVEMINDCMLSLLSEKTYLSSDSICPTDVNAKDDSVFSPEFLNSIKASGLPNHCLRLKVGAPVMLLRNIDPSGGLCNGTRLQITQLCNHVVEAKIITGTRVGEMVFIPRVVITPSDAKLPFKMRRRQFPLTVAFAMTINKSQGQTLDKVGLYLPRPVFSHGQLSVAVSRVTSREGLKILITDDAGTPQLKTMNVVFKEVFQNLHSVSI</sequence>
<dbReference type="AlphaFoldDB" id="A0ABD1C6M8"/>
<reference evidence="4 5" key="1">
    <citation type="submission" date="2024-04" db="EMBL/GenBank/DDBJ databases">
        <title>Genome assembly C_amara_ONT_v2.</title>
        <authorList>
            <person name="Yant L."/>
            <person name="Moore C."/>
            <person name="Slenker M."/>
        </authorList>
    </citation>
    <scope>NUCLEOTIDE SEQUENCE [LARGE SCALE GENOMIC DNA]</scope>
    <source>
        <tissue evidence="4">Leaf</tissue>
    </source>
</reference>
<accession>A0ABD1C6M8</accession>
<keyword evidence="1" id="KW-0227">DNA damage</keyword>
<comment type="cofactor">
    <cofactor evidence="1">
        <name>Mg(2+)</name>
        <dbReference type="ChEBI" id="CHEBI:18420"/>
    </cofactor>
</comment>
<evidence type="ECO:0000313" key="4">
    <source>
        <dbReference type="EMBL" id="KAL1225085.1"/>
    </source>
</evidence>
<dbReference type="EC" id="5.6.2.3" evidence="1"/>
<keyword evidence="1" id="KW-0347">Helicase</keyword>
<comment type="similarity">
    <text evidence="1">Belongs to the helicase family.</text>
</comment>
<dbReference type="PANTHER" id="PTHR10492">
    <property type="match status" value="1"/>
</dbReference>
<keyword evidence="5" id="KW-1185">Reference proteome</keyword>
<name>A0ABD1C6M8_CARAN</name>
<feature type="domain" description="DNA helicase Pif1-like DEAD-box helicase" evidence="2">
    <location>
        <begin position="506"/>
        <end position="726"/>
    </location>
</feature>
<keyword evidence="1" id="KW-0234">DNA repair</keyword>
<evidence type="ECO:0000256" key="1">
    <source>
        <dbReference type="RuleBase" id="RU363044"/>
    </source>
</evidence>
<gene>
    <name evidence="4" type="ORF">V5N11_019217</name>
</gene>
<dbReference type="PANTHER" id="PTHR10492:SF101">
    <property type="entry name" value="ATP-DEPENDENT DNA HELICASE"/>
    <property type="match status" value="1"/>
</dbReference>
<comment type="catalytic activity">
    <reaction evidence="1">
        <text>ATP + H2O = ADP + phosphate + H(+)</text>
        <dbReference type="Rhea" id="RHEA:13065"/>
        <dbReference type="ChEBI" id="CHEBI:15377"/>
        <dbReference type="ChEBI" id="CHEBI:15378"/>
        <dbReference type="ChEBI" id="CHEBI:30616"/>
        <dbReference type="ChEBI" id="CHEBI:43474"/>
        <dbReference type="ChEBI" id="CHEBI:456216"/>
        <dbReference type="EC" id="5.6.2.3"/>
    </reaction>
</comment>
<protein>
    <recommendedName>
        <fullName evidence="1">ATP-dependent DNA helicase</fullName>
        <ecNumber evidence="1">5.6.2.3</ecNumber>
    </recommendedName>
</protein>
<keyword evidence="1" id="KW-0233">DNA recombination</keyword>
<dbReference type="EMBL" id="JBANAX010000041">
    <property type="protein sequence ID" value="KAL1225085.1"/>
    <property type="molecule type" value="Genomic_DNA"/>
</dbReference>
<proteinExistence type="inferred from homology"/>
<keyword evidence="1" id="KW-0067">ATP-binding</keyword>
<dbReference type="Pfam" id="PF05970">
    <property type="entry name" value="PIF1"/>
    <property type="match status" value="1"/>
</dbReference>
<keyword evidence="1" id="KW-0378">Hydrolase</keyword>
<dbReference type="Proteomes" id="UP001558713">
    <property type="component" value="Unassembled WGS sequence"/>
</dbReference>
<dbReference type="GO" id="GO:0005524">
    <property type="term" value="F:ATP binding"/>
    <property type="evidence" value="ECO:0007669"/>
    <property type="project" value="UniProtKB-KW"/>
</dbReference>
<evidence type="ECO:0000259" key="2">
    <source>
        <dbReference type="Pfam" id="PF05970"/>
    </source>
</evidence>
<evidence type="ECO:0000259" key="3">
    <source>
        <dbReference type="Pfam" id="PF21530"/>
    </source>
</evidence>
<dbReference type="GO" id="GO:0016787">
    <property type="term" value="F:hydrolase activity"/>
    <property type="evidence" value="ECO:0007669"/>
    <property type="project" value="UniProtKB-KW"/>
</dbReference>
<feature type="domain" description="DNA helicase Pif1-like 2B" evidence="3">
    <location>
        <begin position="818"/>
        <end position="864"/>
    </location>
</feature>
<dbReference type="GO" id="GO:0043139">
    <property type="term" value="F:5'-3' DNA helicase activity"/>
    <property type="evidence" value="ECO:0007669"/>
    <property type="project" value="UniProtKB-EC"/>
</dbReference>
<dbReference type="CDD" id="cd18809">
    <property type="entry name" value="SF1_C_RecD"/>
    <property type="match status" value="1"/>
</dbReference>
<evidence type="ECO:0000313" key="5">
    <source>
        <dbReference type="Proteomes" id="UP001558713"/>
    </source>
</evidence>
<dbReference type="Pfam" id="PF21530">
    <property type="entry name" value="Pif1_2B_dom"/>
    <property type="match status" value="1"/>
</dbReference>
<dbReference type="GO" id="GO:0006310">
    <property type="term" value="P:DNA recombination"/>
    <property type="evidence" value="ECO:0007669"/>
    <property type="project" value="UniProtKB-KW"/>
</dbReference>
<dbReference type="InterPro" id="IPR010285">
    <property type="entry name" value="DNA_helicase_pif1-like_DEAD"/>
</dbReference>
<organism evidence="4 5">
    <name type="scientific">Cardamine amara subsp. amara</name>
    <dbReference type="NCBI Taxonomy" id="228776"/>
    <lineage>
        <taxon>Eukaryota</taxon>
        <taxon>Viridiplantae</taxon>
        <taxon>Streptophyta</taxon>
        <taxon>Embryophyta</taxon>
        <taxon>Tracheophyta</taxon>
        <taxon>Spermatophyta</taxon>
        <taxon>Magnoliopsida</taxon>
        <taxon>eudicotyledons</taxon>
        <taxon>Gunneridae</taxon>
        <taxon>Pentapetalae</taxon>
        <taxon>rosids</taxon>
        <taxon>malvids</taxon>
        <taxon>Brassicales</taxon>
        <taxon>Brassicaceae</taxon>
        <taxon>Cardamineae</taxon>
        <taxon>Cardamine</taxon>
    </lineage>
</organism>
<dbReference type="InterPro" id="IPR049163">
    <property type="entry name" value="Pif1-like_2B_dom"/>
</dbReference>
<keyword evidence="1" id="KW-0547">Nucleotide-binding</keyword>
<dbReference type="SUPFAM" id="SSF52540">
    <property type="entry name" value="P-loop containing nucleoside triphosphate hydrolases"/>
    <property type="match status" value="2"/>
</dbReference>
<dbReference type="FunFam" id="3.40.50.300:FF:002884">
    <property type="entry name" value="ATP-dependent DNA helicase"/>
    <property type="match status" value="1"/>
</dbReference>
<dbReference type="InterPro" id="IPR027417">
    <property type="entry name" value="P-loop_NTPase"/>
</dbReference>
<dbReference type="Gene3D" id="3.40.50.300">
    <property type="entry name" value="P-loop containing nucleotide triphosphate hydrolases"/>
    <property type="match status" value="1"/>
</dbReference>
<dbReference type="GO" id="GO:0006281">
    <property type="term" value="P:DNA repair"/>
    <property type="evidence" value="ECO:0007669"/>
    <property type="project" value="UniProtKB-KW"/>
</dbReference>
<comment type="caution">
    <text evidence="4">The sequence shown here is derived from an EMBL/GenBank/DDBJ whole genome shotgun (WGS) entry which is preliminary data.</text>
</comment>